<dbReference type="RefSeq" id="WP_137340073.1">
    <property type="nucleotide sequence ID" value="NZ_BSQH01000014.1"/>
</dbReference>
<dbReference type="Proteomes" id="UP000304900">
    <property type="component" value="Unassembled WGS sequence"/>
</dbReference>
<protein>
    <submittedName>
        <fullName evidence="1">Uncharacterized protein</fullName>
    </submittedName>
</protein>
<reference evidence="1 2" key="1">
    <citation type="submission" date="2019-05" db="EMBL/GenBank/DDBJ databases">
        <title>Dyadobacter AR-3-8 sp. nov., isolated from arctic soil.</title>
        <authorList>
            <person name="Chaudhary D.K."/>
        </authorList>
    </citation>
    <scope>NUCLEOTIDE SEQUENCE [LARGE SCALE GENOMIC DNA]</scope>
    <source>
        <strain evidence="1 2">AR-3-8</strain>
    </source>
</reference>
<evidence type="ECO:0000313" key="2">
    <source>
        <dbReference type="Proteomes" id="UP000304900"/>
    </source>
</evidence>
<dbReference type="EMBL" id="SZVO01000004">
    <property type="protein sequence ID" value="TKT92528.1"/>
    <property type="molecule type" value="Genomic_DNA"/>
</dbReference>
<dbReference type="OrthoDB" id="1067458at2"/>
<keyword evidence="2" id="KW-1185">Reference proteome</keyword>
<dbReference type="AlphaFoldDB" id="A0A4U6D8U0"/>
<accession>A0A4U6D8U0</accession>
<name>A0A4U6D8U0_9BACT</name>
<proteinExistence type="predicted"/>
<comment type="caution">
    <text evidence="1">The sequence shown here is derived from an EMBL/GenBank/DDBJ whole genome shotgun (WGS) entry which is preliminary data.</text>
</comment>
<dbReference type="PROSITE" id="PS51257">
    <property type="entry name" value="PROKAR_LIPOPROTEIN"/>
    <property type="match status" value="1"/>
</dbReference>
<sequence>MKKYFYLFALLIAALSCSKKEHKEEKEPDKQIGKVNFFMETSASMAGYFNGSTEFVKDIPNLLVDIEGKESFGKAPLKLYYVADSLTPYSGSTKDFIREISTTKVANEKSSEMHKILEMIASKTDSNDISLFVSDCILSYPDNVIKTNSEINKQKAPGELKALVKSTFLKLKRDNISASLYGFNSAFFGNYYTYQNAKLKLDGQERPYYLWVIGNKELVSKFNKKLADLNNFKPVLDLNFGLFDKTIDDFETFFTYEREGEWEPKDKGISNLQASKKKPASFAIAVDLSALPNSISAPDYLNRHLKTSSENLDFKIKNILLTKDLDKSKLKPREKEFLENNTHVIVIEVSDIYKDNANIDIKLPLVYDNGYKAMSIMDDRNLDSIPGKTFAFEHLIDGVREAYENSNDNFVHISIPVKK</sequence>
<organism evidence="1 2">
    <name type="scientific">Dyadobacter frigoris</name>
    <dbReference type="NCBI Taxonomy" id="2576211"/>
    <lineage>
        <taxon>Bacteria</taxon>
        <taxon>Pseudomonadati</taxon>
        <taxon>Bacteroidota</taxon>
        <taxon>Cytophagia</taxon>
        <taxon>Cytophagales</taxon>
        <taxon>Spirosomataceae</taxon>
        <taxon>Dyadobacter</taxon>
    </lineage>
</organism>
<gene>
    <name evidence="1" type="ORF">FDK13_11250</name>
</gene>
<evidence type="ECO:0000313" key="1">
    <source>
        <dbReference type="EMBL" id="TKT92528.1"/>
    </source>
</evidence>